<protein>
    <recommendedName>
        <fullName evidence="3">UDP-N-acetylglucosamine 2-epimerase (Non-hydrolysing)</fullName>
    </recommendedName>
</protein>
<dbReference type="SUPFAM" id="SSF53756">
    <property type="entry name" value="UDP-Glycosyltransferase/glycogen phosphorylase"/>
    <property type="match status" value="1"/>
</dbReference>
<name>A0A3N4U195_9BURK</name>
<gene>
    <name evidence="1" type="ORF">EDC62_2384</name>
</gene>
<dbReference type="RefSeq" id="WP_170159069.1">
    <property type="nucleotide sequence ID" value="NZ_RKQL01000006.1"/>
</dbReference>
<organism evidence="1 2">
    <name type="scientific">Tibeticola sediminis</name>
    <dbReference type="NCBI Taxonomy" id="1917811"/>
    <lineage>
        <taxon>Bacteria</taxon>
        <taxon>Pseudomonadati</taxon>
        <taxon>Pseudomonadota</taxon>
        <taxon>Betaproteobacteria</taxon>
        <taxon>Burkholderiales</taxon>
        <taxon>Comamonadaceae</taxon>
        <taxon>Tibeticola</taxon>
    </lineage>
</organism>
<proteinExistence type="predicted"/>
<dbReference type="AlphaFoldDB" id="A0A3N4U195"/>
<evidence type="ECO:0000313" key="1">
    <source>
        <dbReference type="EMBL" id="RPE64563.1"/>
    </source>
</evidence>
<evidence type="ECO:0000313" key="2">
    <source>
        <dbReference type="Proteomes" id="UP000272193"/>
    </source>
</evidence>
<keyword evidence="2" id="KW-1185">Reference proteome</keyword>
<accession>A0A3N4U195</accession>
<sequence>MKRPPTWLFVCYGGGHVKALLPVAERVRALGLAEPLMLALTTAAPLARAAGLPTIGFRDLVEPGDGPALAAGARLADALEVKAAEREESVAYLGLSYADLERRLGASAAAAQYARDGRQAFLPLTVLERALRRYAPALVLATNSPRAEQAAIESARALGIPSLCLLDLFGIWERARLARPDYADALCVLNEAVRAEFIAAGRPREHIHVTGNPAFDSLRDPALPAQGAALRRAAGFEAHHVLLLATSPEPVQVSGIEGRGDPTWPRRIEQRLIDIVRADPRLALWLRRHPSEPPADEIAALAHPRIRVCTADVPLHAWLHAGDEVLVTVSTVGVEAALAGQPVTQIRGSVLDALSPFERMGIAQRALPLDALDTAWPADARPQAANRAAATVGPASATDAVLAVARGLSTWQGVRV</sequence>
<dbReference type="EMBL" id="RKQL01000006">
    <property type="protein sequence ID" value="RPE64563.1"/>
    <property type="molecule type" value="Genomic_DNA"/>
</dbReference>
<evidence type="ECO:0008006" key="3">
    <source>
        <dbReference type="Google" id="ProtNLM"/>
    </source>
</evidence>
<reference evidence="1 2" key="1">
    <citation type="submission" date="2018-11" db="EMBL/GenBank/DDBJ databases">
        <title>Genomic Encyclopedia of Type Strains, Phase IV (KMG-IV): sequencing the most valuable type-strain genomes for metagenomic binning, comparative biology and taxonomic classification.</title>
        <authorList>
            <person name="Goeker M."/>
        </authorList>
    </citation>
    <scope>NUCLEOTIDE SEQUENCE [LARGE SCALE GENOMIC DNA]</scope>
    <source>
        <strain evidence="1 2">DSM 101684</strain>
    </source>
</reference>
<comment type="caution">
    <text evidence="1">The sequence shown here is derived from an EMBL/GenBank/DDBJ whole genome shotgun (WGS) entry which is preliminary data.</text>
</comment>
<dbReference type="Proteomes" id="UP000272193">
    <property type="component" value="Unassembled WGS sequence"/>
</dbReference>